<evidence type="ECO:0000313" key="2">
    <source>
        <dbReference type="EMBL" id="CAB4169846.1"/>
    </source>
</evidence>
<evidence type="ECO:0000313" key="1">
    <source>
        <dbReference type="EMBL" id="CAB4149449.1"/>
    </source>
</evidence>
<sequence>MNWLDEVRQTLAGFMRPTAPATPPMEPPNSTGWQPVPYYPAMKYVDKGWPAEQKLTQEGLSSIAAARRLAEAGGVLSPELGDMLLPIAMTEGWGQGMGVKDTNAFYASPRFKESLRVMKLEEGRDYQTTYIKGDKHFIPMLTDENGPRLAAAILGEKAKLKGVKTVEDAIKRYNGKGKATEDYYGETVPADVNVYWKKVSEAKKMLAHPHNAALVKHYDTAYKSGD</sequence>
<organism evidence="6">
    <name type="scientific">uncultured Caudovirales phage</name>
    <dbReference type="NCBI Taxonomy" id="2100421"/>
    <lineage>
        <taxon>Viruses</taxon>
        <taxon>Duplodnaviria</taxon>
        <taxon>Heunggongvirae</taxon>
        <taxon>Uroviricota</taxon>
        <taxon>Caudoviricetes</taxon>
        <taxon>Peduoviridae</taxon>
        <taxon>Maltschvirus</taxon>
        <taxon>Maltschvirus maltsch</taxon>
    </lineage>
</organism>
<evidence type="ECO:0000313" key="4">
    <source>
        <dbReference type="EMBL" id="CAB4198128.1"/>
    </source>
</evidence>
<reference evidence="6" key="1">
    <citation type="submission" date="2020-05" db="EMBL/GenBank/DDBJ databases">
        <authorList>
            <person name="Chiriac C."/>
            <person name="Salcher M."/>
            <person name="Ghai R."/>
            <person name="Kavagutti S V."/>
        </authorList>
    </citation>
    <scope>NUCLEOTIDE SEQUENCE</scope>
</reference>
<name>A0A6J7X7Y3_9CAUD</name>
<evidence type="ECO:0000313" key="6">
    <source>
        <dbReference type="EMBL" id="CAB5227102.1"/>
    </source>
</evidence>
<evidence type="ECO:0000313" key="5">
    <source>
        <dbReference type="EMBL" id="CAB4211639.1"/>
    </source>
</evidence>
<gene>
    <name evidence="3" type="ORF">UFOVP1079_48</name>
    <name evidence="4" type="ORF">UFOVP1320_52</name>
    <name evidence="5" type="ORF">UFOVP1431_3</name>
    <name evidence="6" type="ORF">UFOVP1527_4</name>
    <name evidence="1" type="ORF">UFOVP548_10</name>
    <name evidence="2" type="ORF">UFOVP904_10</name>
</gene>
<accession>A0A6J7X7Y3</accession>
<protein>
    <submittedName>
        <fullName evidence="6">Uncharacterized protein</fullName>
    </submittedName>
</protein>
<evidence type="ECO:0000313" key="3">
    <source>
        <dbReference type="EMBL" id="CAB4182966.1"/>
    </source>
</evidence>
<dbReference type="EMBL" id="LR797269">
    <property type="protein sequence ID" value="CAB4198128.1"/>
    <property type="molecule type" value="Genomic_DNA"/>
</dbReference>
<dbReference type="EMBL" id="LR797037">
    <property type="protein sequence ID" value="CAB4182966.1"/>
    <property type="molecule type" value="Genomic_DNA"/>
</dbReference>
<dbReference type="EMBL" id="LR796851">
    <property type="protein sequence ID" value="CAB4169846.1"/>
    <property type="molecule type" value="Genomic_DNA"/>
</dbReference>
<dbReference type="EMBL" id="LR798373">
    <property type="protein sequence ID" value="CAB5227102.1"/>
    <property type="molecule type" value="Genomic_DNA"/>
</dbReference>
<dbReference type="EMBL" id="LR796520">
    <property type="protein sequence ID" value="CAB4149449.1"/>
    <property type="molecule type" value="Genomic_DNA"/>
</dbReference>
<proteinExistence type="predicted"/>
<dbReference type="EMBL" id="LR797378">
    <property type="protein sequence ID" value="CAB4211639.1"/>
    <property type="molecule type" value="Genomic_DNA"/>
</dbReference>